<dbReference type="EMBL" id="FMXB01000001">
    <property type="protein sequence ID" value="SDA37033.1"/>
    <property type="molecule type" value="Genomic_DNA"/>
</dbReference>
<proteinExistence type="predicted"/>
<evidence type="ECO:0000313" key="1">
    <source>
        <dbReference type="EMBL" id="SDA37033.1"/>
    </source>
</evidence>
<accession>A0A1G5UTS5</accession>
<protein>
    <submittedName>
        <fullName evidence="1">Uncharacterized protein</fullName>
    </submittedName>
</protein>
<keyword evidence="2" id="KW-1185">Reference proteome</keyword>
<dbReference type="AlphaFoldDB" id="A0A1G5UTS5"/>
<dbReference type="Proteomes" id="UP000323439">
    <property type="component" value="Unassembled WGS sequence"/>
</dbReference>
<name>A0A1G5UTS5_9EURY</name>
<organism evidence="1 2">
    <name type="scientific">Methanobrevibacter millerae</name>
    <dbReference type="NCBI Taxonomy" id="230361"/>
    <lineage>
        <taxon>Archaea</taxon>
        <taxon>Methanobacteriati</taxon>
        <taxon>Methanobacteriota</taxon>
        <taxon>Methanomada group</taxon>
        <taxon>Methanobacteria</taxon>
        <taxon>Methanobacteriales</taxon>
        <taxon>Methanobacteriaceae</taxon>
        <taxon>Methanobrevibacter</taxon>
    </lineage>
</organism>
<gene>
    <name evidence="1" type="ORF">SAMN02910315_00021</name>
</gene>
<reference evidence="1 2" key="1">
    <citation type="submission" date="2016-10" db="EMBL/GenBank/DDBJ databases">
        <authorList>
            <person name="Varghese N."/>
            <person name="Submissions S."/>
        </authorList>
    </citation>
    <scope>NUCLEOTIDE SEQUENCE [LARGE SCALE GENOMIC DNA]</scope>
    <source>
        <strain evidence="1 2">DSM 16643</strain>
    </source>
</reference>
<sequence length="154" mass="18581">MLGRLQFRFLSYFEKEVNIVATNIKMGVNNMHDLKKVEEKFHEYLNSRLIKGVYRIDELKLTEDLLEQQEAFYIPFGWISYFLVIEDEKPVVYVNACTRMDLDIIGFVDENGYEDYDLWDKNLDKEVSKRYRNAFKNVKKFDYDDLKFISDVER</sequence>
<evidence type="ECO:0000313" key="2">
    <source>
        <dbReference type="Proteomes" id="UP000323439"/>
    </source>
</evidence>